<protein>
    <submittedName>
        <fullName evidence="4">Uncharacterized protein</fullName>
    </submittedName>
</protein>
<keyword evidence="3" id="KW-0472">Membrane</keyword>
<accession>A0A2T3IQH6</accession>
<reference evidence="4 5" key="1">
    <citation type="submission" date="2018-03" db="EMBL/GenBank/DDBJ databases">
        <title>Whole genome sequencing of Histamine producing bacteria.</title>
        <authorList>
            <person name="Butler K."/>
        </authorList>
    </citation>
    <scope>NUCLEOTIDE SEQUENCE [LARGE SCALE GENOMIC DNA]</scope>
    <source>
        <strain evidence="4 5">BS2</strain>
    </source>
</reference>
<name>A0A2T3IQH6_9GAMM</name>
<gene>
    <name evidence="4" type="ORF">CTM88_03035</name>
</gene>
<keyword evidence="1" id="KW-0175">Coiled coil</keyword>
<feature type="coiled-coil region" evidence="1">
    <location>
        <begin position="10"/>
        <end position="37"/>
    </location>
</feature>
<feature type="compositionally biased region" description="Basic and acidic residues" evidence="2">
    <location>
        <begin position="385"/>
        <end position="403"/>
    </location>
</feature>
<dbReference type="OrthoDB" id="7069351at2"/>
<evidence type="ECO:0000256" key="2">
    <source>
        <dbReference type="SAM" id="MobiDB-lite"/>
    </source>
</evidence>
<evidence type="ECO:0000313" key="5">
    <source>
        <dbReference type="Proteomes" id="UP000240254"/>
    </source>
</evidence>
<keyword evidence="3" id="KW-1133">Transmembrane helix</keyword>
<sequence length="403" mass="46894">MSILSSLIINKKDDEKVEFLKNLLQEMTTEINKSTKLSNKSQPYNNESLYSAYKWLEKYITEPNRESYDDDQINYFKHFNSILEYLEMVYEDSIDDEIFLNSIKISFKLLKSLNNIICNQFGKNEYNSEIINSLIKSIDIKLSIIKDERKINLRLDRLKKEMDNIINDSISTFNNRASELYSDLSQSINEKIDGQINSRQTEIDKEVIGFAELRLQLSEQVELFSSATMADQNQQQAKEETKTADRLRIIGGVWLLIVSTISFYFFYELLQSSKSYDISMLIFRWMSVLFMTIPGIYILRESSIHRADARKYRRLAIQLATINSYLATFEKDDAREVKRSLISNFFSSDETKTDFSSVPDLLKSFKNVQDMILSIASKKSTQPIDPDKEETTANKKKEEPSPS</sequence>
<keyword evidence="3" id="KW-0812">Transmembrane</keyword>
<organism evidence="4 5">
    <name type="scientific">Photobacterium aquimaris</name>
    <dbReference type="NCBI Taxonomy" id="512643"/>
    <lineage>
        <taxon>Bacteria</taxon>
        <taxon>Pseudomonadati</taxon>
        <taxon>Pseudomonadota</taxon>
        <taxon>Gammaproteobacteria</taxon>
        <taxon>Vibrionales</taxon>
        <taxon>Vibrionaceae</taxon>
        <taxon>Photobacterium</taxon>
    </lineage>
</organism>
<feature type="region of interest" description="Disordered" evidence="2">
    <location>
        <begin position="377"/>
        <end position="403"/>
    </location>
</feature>
<comment type="caution">
    <text evidence="4">The sequence shown here is derived from an EMBL/GenBank/DDBJ whole genome shotgun (WGS) entry which is preliminary data.</text>
</comment>
<feature type="transmembrane region" description="Helical" evidence="3">
    <location>
        <begin position="247"/>
        <end position="266"/>
    </location>
</feature>
<evidence type="ECO:0000256" key="1">
    <source>
        <dbReference type="SAM" id="Coils"/>
    </source>
</evidence>
<dbReference type="RefSeq" id="WP_065166737.1">
    <property type="nucleotide sequence ID" value="NZ_LZEZ01000003.1"/>
</dbReference>
<feature type="transmembrane region" description="Helical" evidence="3">
    <location>
        <begin position="278"/>
        <end position="299"/>
    </location>
</feature>
<evidence type="ECO:0000313" key="4">
    <source>
        <dbReference type="EMBL" id="PSU30596.1"/>
    </source>
</evidence>
<proteinExistence type="predicted"/>
<dbReference type="Proteomes" id="UP000240254">
    <property type="component" value="Unassembled WGS sequence"/>
</dbReference>
<dbReference type="EMBL" id="PYMK01000003">
    <property type="protein sequence ID" value="PSU30596.1"/>
    <property type="molecule type" value="Genomic_DNA"/>
</dbReference>
<dbReference type="AlphaFoldDB" id="A0A2T3IQH6"/>
<evidence type="ECO:0000256" key="3">
    <source>
        <dbReference type="SAM" id="Phobius"/>
    </source>
</evidence>